<dbReference type="GO" id="GO:0000287">
    <property type="term" value="F:magnesium ion binding"/>
    <property type="evidence" value="ECO:0007669"/>
    <property type="project" value="UniProtKB-UniRule"/>
</dbReference>
<evidence type="ECO:0000313" key="11">
    <source>
        <dbReference type="Proteomes" id="UP000230922"/>
    </source>
</evidence>
<dbReference type="HAMAP" id="MF_00252">
    <property type="entry name" value="Lys_tRNA_synth_class2"/>
    <property type="match status" value="1"/>
</dbReference>
<organism evidence="10 11">
    <name type="scientific">Candidatus Doudnabacteria bacterium CG10_big_fil_rev_8_21_14_0_10_42_18</name>
    <dbReference type="NCBI Taxonomy" id="1974552"/>
    <lineage>
        <taxon>Bacteria</taxon>
        <taxon>Candidatus Doudnaibacteriota</taxon>
    </lineage>
</organism>
<evidence type="ECO:0000256" key="6">
    <source>
        <dbReference type="ARBA" id="ARBA00048573"/>
    </source>
</evidence>
<dbReference type="InterPro" id="IPR012340">
    <property type="entry name" value="NA-bd_OB-fold"/>
</dbReference>
<dbReference type="PRINTS" id="PR00982">
    <property type="entry name" value="TRNASYNTHLYS"/>
</dbReference>
<dbReference type="Pfam" id="PF01336">
    <property type="entry name" value="tRNA_anti-codon"/>
    <property type="match status" value="1"/>
</dbReference>
<proteinExistence type="inferred from homology"/>
<evidence type="ECO:0000256" key="7">
    <source>
        <dbReference type="HAMAP-Rule" id="MF_00252"/>
    </source>
</evidence>
<dbReference type="EMBL" id="PFAK01000028">
    <property type="protein sequence ID" value="PIR96314.1"/>
    <property type="molecule type" value="Genomic_DNA"/>
</dbReference>
<dbReference type="GO" id="GO:0005829">
    <property type="term" value="C:cytosol"/>
    <property type="evidence" value="ECO:0007669"/>
    <property type="project" value="TreeGrafter"/>
</dbReference>
<evidence type="ECO:0000256" key="5">
    <source>
        <dbReference type="ARBA" id="ARBA00023146"/>
    </source>
</evidence>
<dbReference type="InterPro" id="IPR002313">
    <property type="entry name" value="Lys-tRNA-ligase_II"/>
</dbReference>
<dbReference type="Pfam" id="PF00152">
    <property type="entry name" value="tRNA-synt_2"/>
    <property type="match status" value="1"/>
</dbReference>
<dbReference type="CDD" id="cd04322">
    <property type="entry name" value="LysRS_N"/>
    <property type="match status" value="1"/>
</dbReference>
<dbReference type="PROSITE" id="PS50862">
    <property type="entry name" value="AA_TRNA_LIGASE_II"/>
    <property type="match status" value="1"/>
</dbReference>
<comment type="caution">
    <text evidence="10">The sequence shown here is derived from an EMBL/GenBank/DDBJ whole genome shotgun (WGS) entry which is preliminary data.</text>
</comment>
<keyword evidence="5 7" id="KW-0030">Aminoacyl-tRNA synthetase</keyword>
<dbReference type="SUPFAM" id="SSF55681">
    <property type="entry name" value="Class II aaRS and biotin synthetases"/>
    <property type="match status" value="1"/>
</dbReference>
<dbReference type="InterPro" id="IPR045864">
    <property type="entry name" value="aa-tRNA-synth_II/BPL/LPL"/>
</dbReference>
<protein>
    <recommendedName>
        <fullName evidence="7">Lysine--tRNA ligase</fullName>
        <ecNumber evidence="7">6.1.1.6</ecNumber>
    </recommendedName>
    <alternativeName>
        <fullName evidence="7">Lysyl-tRNA synthetase</fullName>
        <shortName evidence="7">LysRS</shortName>
    </alternativeName>
</protein>
<dbReference type="NCBIfam" id="TIGR00499">
    <property type="entry name" value="lysS_bact"/>
    <property type="match status" value="1"/>
</dbReference>
<dbReference type="Gene3D" id="3.30.930.10">
    <property type="entry name" value="Bira Bifunctional Protein, Domain 2"/>
    <property type="match status" value="1"/>
</dbReference>
<dbReference type="Gene3D" id="2.40.50.140">
    <property type="entry name" value="Nucleic acid-binding proteins"/>
    <property type="match status" value="1"/>
</dbReference>
<evidence type="ECO:0000256" key="3">
    <source>
        <dbReference type="ARBA" id="ARBA00022741"/>
    </source>
</evidence>
<dbReference type="Proteomes" id="UP000230922">
    <property type="component" value="Unassembled WGS sequence"/>
</dbReference>
<evidence type="ECO:0000256" key="8">
    <source>
        <dbReference type="RuleBase" id="RU000336"/>
    </source>
</evidence>
<name>A0A2H0VB48_9BACT</name>
<keyword evidence="7" id="KW-0648">Protein biosynthesis</keyword>
<dbReference type="GO" id="GO:0004824">
    <property type="term" value="F:lysine-tRNA ligase activity"/>
    <property type="evidence" value="ECO:0007669"/>
    <property type="project" value="UniProtKB-UniRule"/>
</dbReference>
<comment type="subunit">
    <text evidence="7">Homodimer.</text>
</comment>
<evidence type="ECO:0000256" key="4">
    <source>
        <dbReference type="ARBA" id="ARBA00022840"/>
    </source>
</evidence>
<feature type="binding site" evidence="7">
    <location>
        <position position="407"/>
    </location>
    <ligand>
        <name>Mg(2+)</name>
        <dbReference type="ChEBI" id="CHEBI:18420"/>
        <label>2</label>
    </ligand>
</feature>
<reference evidence="11" key="1">
    <citation type="submission" date="2017-09" db="EMBL/GenBank/DDBJ databases">
        <title>Depth-based differentiation of microbial function through sediment-hosted aquifers and enrichment of novel symbionts in the deep terrestrial subsurface.</title>
        <authorList>
            <person name="Probst A.J."/>
            <person name="Ladd B."/>
            <person name="Jarett J.K."/>
            <person name="Geller-Mcgrath D.E."/>
            <person name="Sieber C.M.K."/>
            <person name="Emerson J.B."/>
            <person name="Anantharaman K."/>
            <person name="Thomas B.C."/>
            <person name="Malmstrom R."/>
            <person name="Stieglmeier M."/>
            <person name="Klingl A."/>
            <person name="Woyke T."/>
            <person name="Ryan C.M."/>
            <person name="Banfield J.F."/>
        </authorList>
    </citation>
    <scope>NUCLEOTIDE SEQUENCE [LARGE SCALE GENOMIC DNA]</scope>
</reference>
<sequence>MRERLEDIIKTRKAKLENIKQAGVDPYPSNTARTHTNARALEDFSKLEKKKITLVGRIRSFRSMGKIAFAHIEDGTAKIQVLLKDENLGKDNFKFAIKTLDIGDFIEATGTFFTTKTGEKTLEAISYKLLAKSLRPLPSEHFGLQDEEIRLRQRYLDILINQDTKELFVKKDKFWQAMRNFLINKNFMEVQMPVLESVPGGAEAEPFITHHNTLSRDFYLRISLELPLKKMLVAGYEKVFEIGRIFRNEGISSEHLQDYTQIEFYWAYANFEQLMDFTREMCQYVIKETFGALKSKYQGKEINWGGEWPKLDYFELFKKYTGIDLNKTTEKKLRDYADKNKIDYEKFAGKGRLIDLIFKKTIRTKPEISMQPSFLINQPIEIEPLAKKVPGKDNVVQRMQIMACGTELGKGFGELNDPIDQRARFEAQMKLREAGDSEAQILDEDYLTAMEYGMPPNAGFGASERLFSILADKPVRETVIFPPMKEAKKN</sequence>
<comment type="similarity">
    <text evidence="7">Belongs to the class-II aminoacyl-tRNA synthetase family.</text>
</comment>
<keyword evidence="1 7" id="KW-0436">Ligase</keyword>
<dbReference type="InterPro" id="IPR018149">
    <property type="entry name" value="Lys-tRNA-synth_II_C"/>
</dbReference>
<dbReference type="EC" id="6.1.1.6" evidence="7"/>
<dbReference type="PANTHER" id="PTHR42918">
    <property type="entry name" value="LYSYL-TRNA SYNTHETASE"/>
    <property type="match status" value="1"/>
</dbReference>
<feature type="domain" description="Aminoacyl-transfer RNA synthetases class-II family profile" evidence="9">
    <location>
        <begin position="176"/>
        <end position="482"/>
    </location>
</feature>
<keyword evidence="7" id="KW-0963">Cytoplasm</keyword>
<dbReference type="InterPro" id="IPR006195">
    <property type="entry name" value="aa-tRNA-synth_II"/>
</dbReference>
<dbReference type="PANTHER" id="PTHR42918:SF15">
    <property type="entry name" value="LYSINE--TRNA LIGASE, CHLOROPLASTIC_MITOCHONDRIAL"/>
    <property type="match status" value="1"/>
</dbReference>
<comment type="catalytic activity">
    <reaction evidence="6 7 8">
        <text>tRNA(Lys) + L-lysine + ATP = L-lysyl-tRNA(Lys) + AMP + diphosphate</text>
        <dbReference type="Rhea" id="RHEA:20792"/>
        <dbReference type="Rhea" id="RHEA-COMP:9696"/>
        <dbReference type="Rhea" id="RHEA-COMP:9697"/>
        <dbReference type="ChEBI" id="CHEBI:30616"/>
        <dbReference type="ChEBI" id="CHEBI:32551"/>
        <dbReference type="ChEBI" id="CHEBI:33019"/>
        <dbReference type="ChEBI" id="CHEBI:78442"/>
        <dbReference type="ChEBI" id="CHEBI:78529"/>
        <dbReference type="ChEBI" id="CHEBI:456215"/>
        <dbReference type="EC" id="6.1.1.6"/>
    </reaction>
</comment>
<dbReference type="GO" id="GO:0006430">
    <property type="term" value="P:lysyl-tRNA aminoacylation"/>
    <property type="evidence" value="ECO:0007669"/>
    <property type="project" value="UniProtKB-UniRule"/>
</dbReference>
<dbReference type="SUPFAM" id="SSF50249">
    <property type="entry name" value="Nucleic acid-binding proteins"/>
    <property type="match status" value="1"/>
</dbReference>
<evidence type="ECO:0000256" key="2">
    <source>
        <dbReference type="ARBA" id="ARBA00022723"/>
    </source>
</evidence>
<keyword evidence="4 7" id="KW-0067">ATP-binding</keyword>
<keyword evidence="3 7" id="KW-0547">Nucleotide-binding</keyword>
<gene>
    <name evidence="7 10" type="primary">lysS</name>
    <name evidence="10" type="ORF">COT92_01730</name>
</gene>
<comment type="cofactor">
    <cofactor evidence="7 8">
        <name>Mg(2+)</name>
        <dbReference type="ChEBI" id="CHEBI:18420"/>
    </cofactor>
    <text evidence="7 8">Binds 3 Mg(2+) ions per subunit.</text>
</comment>
<evidence type="ECO:0000313" key="10">
    <source>
        <dbReference type="EMBL" id="PIR96314.1"/>
    </source>
</evidence>
<accession>A0A2H0VB48</accession>
<dbReference type="AlphaFoldDB" id="A0A2H0VB48"/>
<dbReference type="InterPro" id="IPR044136">
    <property type="entry name" value="Lys-tRNA-ligase_II_N"/>
</dbReference>
<dbReference type="GO" id="GO:0000049">
    <property type="term" value="F:tRNA binding"/>
    <property type="evidence" value="ECO:0007669"/>
    <property type="project" value="TreeGrafter"/>
</dbReference>
<keyword evidence="2 7" id="KW-0479">Metal-binding</keyword>
<comment type="caution">
    <text evidence="7">Lacks conserved residue(s) required for the propagation of feature annotation.</text>
</comment>
<keyword evidence="7 8" id="KW-0460">Magnesium</keyword>
<evidence type="ECO:0000259" key="9">
    <source>
        <dbReference type="PROSITE" id="PS50862"/>
    </source>
</evidence>
<dbReference type="GO" id="GO:0005524">
    <property type="term" value="F:ATP binding"/>
    <property type="evidence" value="ECO:0007669"/>
    <property type="project" value="UniProtKB-UniRule"/>
</dbReference>
<dbReference type="InterPro" id="IPR004365">
    <property type="entry name" value="NA-bd_OB_tRNA"/>
</dbReference>
<dbReference type="InterPro" id="IPR004364">
    <property type="entry name" value="Aa-tRNA-synt_II"/>
</dbReference>
<dbReference type="NCBIfam" id="NF001756">
    <property type="entry name" value="PRK00484.1"/>
    <property type="match status" value="1"/>
</dbReference>
<evidence type="ECO:0000256" key="1">
    <source>
        <dbReference type="ARBA" id="ARBA00022598"/>
    </source>
</evidence>
<feature type="binding site" evidence="7">
    <location>
        <position position="407"/>
    </location>
    <ligand>
        <name>Mg(2+)</name>
        <dbReference type="ChEBI" id="CHEBI:18420"/>
        <label>1</label>
    </ligand>
</feature>
<comment type="subcellular location">
    <subcellularLocation>
        <location evidence="7">Cytoplasm</location>
    </subcellularLocation>
</comment>